<protein>
    <submittedName>
        <fullName evidence="2">Uncharacterized protein</fullName>
    </submittedName>
</protein>
<accession>A0A2H3CUV4</accession>
<gene>
    <name evidence="2" type="ORF">ARMGADRAFT_1038262</name>
</gene>
<proteinExistence type="predicted"/>
<evidence type="ECO:0000256" key="1">
    <source>
        <dbReference type="SAM" id="MobiDB-lite"/>
    </source>
</evidence>
<dbReference type="Proteomes" id="UP000217790">
    <property type="component" value="Unassembled WGS sequence"/>
</dbReference>
<keyword evidence="3" id="KW-1185">Reference proteome</keyword>
<reference evidence="3" key="1">
    <citation type="journal article" date="2017" name="Nat. Ecol. Evol.">
        <title>Genome expansion and lineage-specific genetic innovations in the forest pathogenic fungi Armillaria.</title>
        <authorList>
            <person name="Sipos G."/>
            <person name="Prasanna A.N."/>
            <person name="Walter M.C."/>
            <person name="O'Connor E."/>
            <person name="Balint B."/>
            <person name="Krizsan K."/>
            <person name="Kiss B."/>
            <person name="Hess J."/>
            <person name="Varga T."/>
            <person name="Slot J."/>
            <person name="Riley R."/>
            <person name="Boka B."/>
            <person name="Rigling D."/>
            <person name="Barry K."/>
            <person name="Lee J."/>
            <person name="Mihaltcheva S."/>
            <person name="LaButti K."/>
            <person name="Lipzen A."/>
            <person name="Waldron R."/>
            <person name="Moloney N.M."/>
            <person name="Sperisen C."/>
            <person name="Kredics L."/>
            <person name="Vagvoelgyi C."/>
            <person name="Patrignani A."/>
            <person name="Fitzpatrick D."/>
            <person name="Nagy I."/>
            <person name="Doyle S."/>
            <person name="Anderson J.B."/>
            <person name="Grigoriev I.V."/>
            <person name="Gueldener U."/>
            <person name="Muensterkoetter M."/>
            <person name="Nagy L.G."/>
        </authorList>
    </citation>
    <scope>NUCLEOTIDE SEQUENCE [LARGE SCALE GENOMIC DNA]</scope>
    <source>
        <strain evidence="3">Ar21-2</strain>
    </source>
</reference>
<organism evidence="2 3">
    <name type="scientific">Armillaria gallica</name>
    <name type="common">Bulbous honey fungus</name>
    <name type="synonym">Armillaria bulbosa</name>
    <dbReference type="NCBI Taxonomy" id="47427"/>
    <lineage>
        <taxon>Eukaryota</taxon>
        <taxon>Fungi</taxon>
        <taxon>Dikarya</taxon>
        <taxon>Basidiomycota</taxon>
        <taxon>Agaricomycotina</taxon>
        <taxon>Agaricomycetes</taxon>
        <taxon>Agaricomycetidae</taxon>
        <taxon>Agaricales</taxon>
        <taxon>Marasmiineae</taxon>
        <taxon>Physalacriaceae</taxon>
        <taxon>Armillaria</taxon>
    </lineage>
</organism>
<dbReference type="OrthoDB" id="2624269at2759"/>
<evidence type="ECO:0000313" key="2">
    <source>
        <dbReference type="EMBL" id="PBK82972.1"/>
    </source>
</evidence>
<dbReference type="AlphaFoldDB" id="A0A2H3CUV4"/>
<feature type="region of interest" description="Disordered" evidence="1">
    <location>
        <begin position="27"/>
        <end position="71"/>
    </location>
</feature>
<evidence type="ECO:0000313" key="3">
    <source>
        <dbReference type="Proteomes" id="UP000217790"/>
    </source>
</evidence>
<dbReference type="EMBL" id="KZ293711">
    <property type="protein sequence ID" value="PBK82972.1"/>
    <property type="molecule type" value="Genomic_DNA"/>
</dbReference>
<dbReference type="InParanoid" id="A0A2H3CUV4"/>
<name>A0A2H3CUV4_ARMGA</name>
<sequence>MPNGFSPRIFIAHTFQFWMQAAMYNENPSQNPKASKASKQEVKASSALSDTKAISAQPVRDGSPKTKSEEEQTYLQFHASNASAATSNSKLPPMGDNTALDLMKSEKLHETWDGWPDGDFDLDIDHTTFEATKKLLVHWSMKVNGGDKIHSANAETWKAGKRSNRLCLGHMECDKEMIIDLEQNPK</sequence>